<feature type="coiled-coil region" evidence="1">
    <location>
        <begin position="213"/>
        <end position="268"/>
    </location>
</feature>
<name>A0A0V0R4I1_PSEPJ</name>
<organism evidence="3 4">
    <name type="scientific">Pseudocohnilembus persalinus</name>
    <name type="common">Ciliate</name>
    <dbReference type="NCBI Taxonomy" id="266149"/>
    <lineage>
        <taxon>Eukaryota</taxon>
        <taxon>Sar</taxon>
        <taxon>Alveolata</taxon>
        <taxon>Ciliophora</taxon>
        <taxon>Intramacronucleata</taxon>
        <taxon>Oligohymenophorea</taxon>
        <taxon>Scuticociliatia</taxon>
        <taxon>Philasterida</taxon>
        <taxon>Pseudocohnilembidae</taxon>
        <taxon>Pseudocohnilembus</taxon>
    </lineage>
</organism>
<feature type="compositionally biased region" description="Low complexity" evidence="2">
    <location>
        <begin position="285"/>
        <end position="298"/>
    </location>
</feature>
<dbReference type="InParanoid" id="A0A0V0R4I1"/>
<dbReference type="Proteomes" id="UP000054937">
    <property type="component" value="Unassembled WGS sequence"/>
</dbReference>
<evidence type="ECO:0000313" key="3">
    <source>
        <dbReference type="EMBL" id="KRX09374.1"/>
    </source>
</evidence>
<reference evidence="3 4" key="1">
    <citation type="journal article" date="2015" name="Sci. Rep.">
        <title>Genome of the facultative scuticociliatosis pathogen Pseudocohnilembus persalinus provides insight into its virulence through horizontal gene transfer.</title>
        <authorList>
            <person name="Xiong J."/>
            <person name="Wang G."/>
            <person name="Cheng J."/>
            <person name="Tian M."/>
            <person name="Pan X."/>
            <person name="Warren A."/>
            <person name="Jiang C."/>
            <person name="Yuan D."/>
            <person name="Miao W."/>
        </authorList>
    </citation>
    <scope>NUCLEOTIDE SEQUENCE [LARGE SCALE GENOMIC DNA]</scope>
    <source>
        <strain evidence="3">36N120E</strain>
    </source>
</reference>
<feature type="compositionally biased region" description="Basic and acidic residues" evidence="2">
    <location>
        <begin position="299"/>
        <end position="309"/>
    </location>
</feature>
<accession>A0A0V0R4I1</accession>
<feature type="region of interest" description="Disordered" evidence="2">
    <location>
        <begin position="285"/>
        <end position="324"/>
    </location>
</feature>
<sequence>MNKVTRYSIKTYLNPLRRVTLKDLESMRTKTKVYFETKELVTLEHTHRTQEQIGEQIFQILSDIEYVYIEDKDDIKIKLDKIWRILNRLYKFIWNKSPRPTKAEFQSMMKPYNNFINFIVDEGIYNEIFEIFNKNYPIYNGWWVKYQEKVDEDEDDFQQQQVQKLYNEQTFNNLSQNFEQSNYFKLQQSDRLYLHSNPQDFDGIIFQINILNRDVIKKQVQSLNQTLNDNQEDNQKMLENQSLIVGENTQENNQIDQKQMQYNQEQNQGQKTMQSSIQSLQHLQKNNNNSHNQSQQKSSKYDVGDYEIKKNKRSKAQIDSKDRL</sequence>
<dbReference type="AlphaFoldDB" id="A0A0V0R4I1"/>
<keyword evidence="4" id="KW-1185">Reference proteome</keyword>
<keyword evidence="1" id="KW-0175">Coiled coil</keyword>
<evidence type="ECO:0000256" key="2">
    <source>
        <dbReference type="SAM" id="MobiDB-lite"/>
    </source>
</evidence>
<proteinExistence type="predicted"/>
<gene>
    <name evidence="3" type="ORF">PPERSA_04680</name>
</gene>
<evidence type="ECO:0000256" key="1">
    <source>
        <dbReference type="SAM" id="Coils"/>
    </source>
</evidence>
<dbReference type="EMBL" id="LDAU01000051">
    <property type="protein sequence ID" value="KRX09374.1"/>
    <property type="molecule type" value="Genomic_DNA"/>
</dbReference>
<protein>
    <submittedName>
        <fullName evidence="3">Uncharacterized protein</fullName>
    </submittedName>
</protein>
<comment type="caution">
    <text evidence="3">The sequence shown here is derived from an EMBL/GenBank/DDBJ whole genome shotgun (WGS) entry which is preliminary data.</text>
</comment>
<evidence type="ECO:0000313" key="4">
    <source>
        <dbReference type="Proteomes" id="UP000054937"/>
    </source>
</evidence>